<organism evidence="2 3">
    <name type="scientific">Halomonas koreensis</name>
    <dbReference type="NCBI Taxonomy" id="245385"/>
    <lineage>
        <taxon>Bacteria</taxon>
        <taxon>Pseudomonadati</taxon>
        <taxon>Pseudomonadota</taxon>
        <taxon>Gammaproteobacteria</taxon>
        <taxon>Oceanospirillales</taxon>
        <taxon>Halomonadaceae</taxon>
        <taxon>Halomonas</taxon>
    </lineage>
</organism>
<keyword evidence="1" id="KW-0812">Transmembrane</keyword>
<reference evidence="2 3" key="1">
    <citation type="submission" date="2023-04" db="EMBL/GenBank/DDBJ databases">
        <title>A long-awaited taxogenomic arrangement of the family Halomonadaceae.</title>
        <authorList>
            <person name="De La Haba R."/>
            <person name="Chuvochina M."/>
            <person name="Wittouck S."/>
            <person name="Arahal D.R."/>
            <person name="Sanchez-Porro C."/>
            <person name="Hugenholtz P."/>
            <person name="Ventosa A."/>
        </authorList>
    </citation>
    <scope>NUCLEOTIDE SEQUENCE [LARGE SCALE GENOMIC DNA]</scope>
    <source>
        <strain evidence="2 3">DSM 23530</strain>
    </source>
</reference>
<sequence length="188" mass="21120">MTTDSLLIQVLLYVFLPLWGLAGFVDWCCHRATRIEATSGLKESLIHSLMGLQVGLPILLCLLFEVNVLVLLICLAAWVLHELVAHWDVHYAAPRRHIGIWEMHAHNYLASLPFYMLAMIAVINGPVVIDLLTLDWAGQLSLVPLDSPHGGDGYLPGYLTFMAVLAIFPYTEENLRCLIYALKRRRSA</sequence>
<name>A0ABU1FXC0_9GAMM</name>
<feature type="transmembrane region" description="Helical" evidence="1">
    <location>
        <begin position="153"/>
        <end position="171"/>
    </location>
</feature>
<feature type="transmembrane region" description="Helical" evidence="1">
    <location>
        <begin position="112"/>
        <end position="132"/>
    </location>
</feature>
<protein>
    <submittedName>
        <fullName evidence="2">Diguanylate cyclase</fullName>
    </submittedName>
</protein>
<keyword evidence="1" id="KW-0472">Membrane</keyword>
<evidence type="ECO:0000313" key="2">
    <source>
        <dbReference type="EMBL" id="MDR5865327.1"/>
    </source>
</evidence>
<evidence type="ECO:0000313" key="3">
    <source>
        <dbReference type="Proteomes" id="UP001264519"/>
    </source>
</evidence>
<gene>
    <name evidence="2" type="ORF">QC818_00810</name>
</gene>
<feature type="transmembrane region" description="Helical" evidence="1">
    <location>
        <begin position="50"/>
        <end position="80"/>
    </location>
</feature>
<comment type="caution">
    <text evidence="2">The sequence shown here is derived from an EMBL/GenBank/DDBJ whole genome shotgun (WGS) entry which is preliminary data.</text>
</comment>
<dbReference type="Proteomes" id="UP001264519">
    <property type="component" value="Unassembled WGS sequence"/>
</dbReference>
<dbReference type="EMBL" id="JARWAK010000001">
    <property type="protein sequence ID" value="MDR5865327.1"/>
    <property type="molecule type" value="Genomic_DNA"/>
</dbReference>
<keyword evidence="1" id="KW-1133">Transmembrane helix</keyword>
<evidence type="ECO:0000256" key="1">
    <source>
        <dbReference type="SAM" id="Phobius"/>
    </source>
</evidence>
<accession>A0ABU1FXC0</accession>
<keyword evidence="3" id="KW-1185">Reference proteome</keyword>
<dbReference type="RefSeq" id="WP_309650924.1">
    <property type="nucleotide sequence ID" value="NZ_JARWAK010000001.1"/>
</dbReference>
<proteinExistence type="predicted"/>
<feature type="transmembrane region" description="Helical" evidence="1">
    <location>
        <begin position="6"/>
        <end position="29"/>
    </location>
</feature>